<dbReference type="RefSeq" id="WP_245705653.1">
    <property type="nucleotide sequence ID" value="NZ_FOIT01000004.1"/>
</dbReference>
<dbReference type="InterPro" id="IPR022415">
    <property type="entry name" value="ATP-guanido_PTrfase_AS"/>
</dbReference>
<feature type="binding site" evidence="5">
    <location>
        <begin position="161"/>
        <end position="165"/>
    </location>
    <ligand>
        <name>ATP</name>
        <dbReference type="ChEBI" id="CHEBI:30616"/>
    </ligand>
</feature>
<evidence type="ECO:0000256" key="3">
    <source>
        <dbReference type="ARBA" id="ARBA00022777"/>
    </source>
</evidence>
<evidence type="ECO:0000313" key="8">
    <source>
        <dbReference type="EMBL" id="SEW06346.1"/>
    </source>
</evidence>
<feature type="binding site" evidence="5">
    <location>
        <begin position="192"/>
        <end position="197"/>
    </location>
    <ligand>
        <name>ATP</name>
        <dbReference type="ChEBI" id="CHEBI:30616"/>
    </ligand>
</feature>
<gene>
    <name evidence="8" type="ORF">SAMN05192557_1429</name>
</gene>
<keyword evidence="3 5" id="KW-0418">Kinase</keyword>
<evidence type="ECO:0000256" key="1">
    <source>
        <dbReference type="ARBA" id="ARBA00022679"/>
    </source>
</evidence>
<dbReference type="InterPro" id="IPR014746">
    <property type="entry name" value="Gln_synth/guanido_kin_cat_dom"/>
</dbReference>
<organism evidence="8 9">
    <name type="scientific">Aliicoccus persicus</name>
    <dbReference type="NCBI Taxonomy" id="930138"/>
    <lineage>
        <taxon>Bacteria</taxon>
        <taxon>Bacillati</taxon>
        <taxon>Bacillota</taxon>
        <taxon>Bacilli</taxon>
        <taxon>Bacillales</taxon>
        <taxon>Staphylococcaceae</taxon>
        <taxon>Aliicoccus</taxon>
    </lineage>
</organism>
<dbReference type="Gene3D" id="3.30.590.10">
    <property type="entry name" value="Glutamine synthetase/guanido kinase, catalytic domain"/>
    <property type="match status" value="1"/>
</dbReference>
<proteinExistence type="inferred from homology"/>
<keyword evidence="9" id="KW-1185">Reference proteome</keyword>
<keyword evidence="2 5" id="KW-0547">Nucleotide-binding</keyword>
<evidence type="ECO:0000313" key="9">
    <source>
        <dbReference type="Proteomes" id="UP000243605"/>
    </source>
</evidence>
<protein>
    <submittedName>
        <fullName evidence="8">Protein arginine kinase</fullName>
    </submittedName>
</protein>
<dbReference type="InterPro" id="IPR022414">
    <property type="entry name" value="ATP-guanido_PTrfase_cat"/>
</dbReference>
<evidence type="ECO:0000259" key="7">
    <source>
        <dbReference type="PROSITE" id="PS51510"/>
    </source>
</evidence>
<feature type="binding site" evidence="5">
    <location>
        <position position="110"/>
    </location>
    <ligand>
        <name>ATP</name>
        <dbReference type="ChEBI" id="CHEBI:30616"/>
    </ligand>
</feature>
<keyword evidence="4 5" id="KW-0067">ATP-binding</keyword>
<dbReference type="PANTHER" id="PTHR11547:SF38">
    <property type="entry name" value="ARGININE KINASE 1-RELATED"/>
    <property type="match status" value="1"/>
</dbReference>
<evidence type="ECO:0000256" key="2">
    <source>
        <dbReference type="ARBA" id="ARBA00022741"/>
    </source>
</evidence>
<feature type="binding site" evidence="5">
    <location>
        <position position="78"/>
    </location>
    <ligand>
        <name>ATP</name>
        <dbReference type="ChEBI" id="CHEBI:30616"/>
    </ligand>
</feature>
<evidence type="ECO:0000256" key="6">
    <source>
        <dbReference type="RuleBase" id="RU000505"/>
    </source>
</evidence>
<keyword evidence="1 5" id="KW-0808">Transferase</keyword>
<dbReference type="PROSITE" id="PS51510">
    <property type="entry name" value="PHOSPHAGEN_KINASE_C"/>
    <property type="match status" value="1"/>
</dbReference>
<name>A0A662Z675_9STAP</name>
<dbReference type="GO" id="GO:0005615">
    <property type="term" value="C:extracellular space"/>
    <property type="evidence" value="ECO:0007669"/>
    <property type="project" value="TreeGrafter"/>
</dbReference>
<dbReference type="InterPro" id="IPR023660">
    <property type="entry name" value="Arg_Kinase"/>
</dbReference>
<dbReference type="Proteomes" id="UP000243605">
    <property type="component" value="Unassembled WGS sequence"/>
</dbReference>
<evidence type="ECO:0000256" key="4">
    <source>
        <dbReference type="ARBA" id="ARBA00022840"/>
    </source>
</evidence>
<dbReference type="SUPFAM" id="SSF55931">
    <property type="entry name" value="Glutamine synthetase/guanido kinase"/>
    <property type="match status" value="1"/>
</dbReference>
<feature type="binding site" evidence="5">
    <location>
        <begin position="20"/>
        <end position="24"/>
    </location>
    <ligand>
        <name>ATP</name>
        <dbReference type="ChEBI" id="CHEBI:30616"/>
    </ligand>
</feature>
<sequence length="341" mass="38600">MSSKISTWLESAVETPIEMSSRIRLARNIESLPFPGRSQDEEKFAQLVQDMAIHLEGYQQVDVRKLSYEERGVLVEKHLISPNFAKHGHACFINEDESISIMVHEEDHIRIQSLGASVDMNEIYAAAEQVDKILEDNFKYAFDENYGYLTACPTNVGTGLRASIMVHLPALASTGLLQQFVSNISRFGFTLRGIYGEGSQSIGYIYQLSNQLTLGQTEDEIIDNLLELKEQLIEEEISLRERFIGEHEVETRDRIFRSLGLLRYAQTISLKEAAKALSDVKIGVDLELLTLEKFKFQPLIQMIQPAFIKTLIDSDEVLSVAELDKKIDERRATLLRNTLGG</sequence>
<dbReference type="Pfam" id="PF00217">
    <property type="entry name" value="ATP-gua_Ptrans"/>
    <property type="match status" value="1"/>
</dbReference>
<dbReference type="GO" id="GO:0004111">
    <property type="term" value="F:creatine kinase activity"/>
    <property type="evidence" value="ECO:0007669"/>
    <property type="project" value="InterPro"/>
</dbReference>
<reference evidence="8 9" key="1">
    <citation type="submission" date="2016-10" db="EMBL/GenBank/DDBJ databases">
        <authorList>
            <person name="Varghese N."/>
            <person name="Submissions S."/>
        </authorList>
    </citation>
    <scope>NUCLEOTIDE SEQUENCE [LARGE SCALE GENOMIC DNA]</scope>
    <source>
        <strain evidence="8 9">IBRC-M10081</strain>
    </source>
</reference>
<feature type="domain" description="Phosphagen kinase C-terminal" evidence="7">
    <location>
        <begin position="17"/>
        <end position="239"/>
    </location>
</feature>
<accession>A0A662Z675</accession>
<comment type="similarity">
    <text evidence="5 6">Belongs to the ATP:guanido phosphotransferase family.</text>
</comment>
<dbReference type="CDD" id="cd07930">
    <property type="entry name" value="bacterial_phosphagen_kinase"/>
    <property type="match status" value="1"/>
</dbReference>
<dbReference type="InterPro" id="IPR000749">
    <property type="entry name" value="ATP-guanido_PTrfase"/>
</dbReference>
<dbReference type="PROSITE" id="PS00112">
    <property type="entry name" value="PHOSPHAGEN_KINASE"/>
    <property type="match status" value="1"/>
</dbReference>
<evidence type="ECO:0000256" key="5">
    <source>
        <dbReference type="PROSITE-ProRule" id="PRU00843"/>
    </source>
</evidence>
<dbReference type="GO" id="GO:0046314">
    <property type="term" value="P:phosphocreatine biosynthetic process"/>
    <property type="evidence" value="ECO:0007669"/>
    <property type="project" value="InterPro"/>
</dbReference>
<dbReference type="AlphaFoldDB" id="A0A662Z675"/>
<dbReference type="EMBL" id="FOIT01000004">
    <property type="protein sequence ID" value="SEW06346.1"/>
    <property type="molecule type" value="Genomic_DNA"/>
</dbReference>
<dbReference type="GO" id="GO:0005524">
    <property type="term" value="F:ATP binding"/>
    <property type="evidence" value="ECO:0007669"/>
    <property type="project" value="UniProtKB-UniRule"/>
</dbReference>
<dbReference type="PANTHER" id="PTHR11547">
    <property type="entry name" value="ARGININE OR CREATINE KINASE"/>
    <property type="match status" value="1"/>
</dbReference>